<gene>
    <name evidence="1" type="ORF">JMN37_03565</name>
</gene>
<dbReference type="EMBL" id="JAEUWV010000003">
    <property type="protein sequence ID" value="MCO6394068.1"/>
    <property type="molecule type" value="Genomic_DNA"/>
</dbReference>
<dbReference type="AlphaFoldDB" id="A0AAW5HRF5"/>
<accession>A0AAW5HRF5</accession>
<dbReference type="Proteomes" id="UP001205920">
    <property type="component" value="Unassembled WGS sequence"/>
</dbReference>
<evidence type="ECO:0008006" key="3">
    <source>
        <dbReference type="Google" id="ProtNLM"/>
    </source>
</evidence>
<reference evidence="1 2" key="1">
    <citation type="submission" date="2021-01" db="EMBL/GenBank/DDBJ databases">
        <title>Identification and Characterization of Corynebacterium sp.</title>
        <authorList>
            <person name="Luo Q."/>
            <person name="Qu P."/>
            <person name="Chen Q."/>
        </authorList>
    </citation>
    <scope>NUCLEOTIDE SEQUENCE [LARGE SCALE GENOMIC DNA]</scope>
    <source>
        <strain evidence="1 2">MC-18</strain>
    </source>
</reference>
<comment type="caution">
    <text evidence="1">The sequence shown here is derived from an EMBL/GenBank/DDBJ whole genome shotgun (WGS) entry which is preliminary data.</text>
</comment>
<name>A0AAW5HRF5_9CORY</name>
<organism evidence="1 2">
    <name type="scientific">Corynebacterium lipophilum</name>
    <dbReference type="NCBI Taxonomy" id="2804918"/>
    <lineage>
        <taxon>Bacteria</taxon>
        <taxon>Bacillati</taxon>
        <taxon>Actinomycetota</taxon>
        <taxon>Actinomycetes</taxon>
        <taxon>Mycobacteriales</taxon>
        <taxon>Corynebacteriaceae</taxon>
        <taxon>Corynebacterium</taxon>
    </lineage>
</organism>
<dbReference type="PROSITE" id="PS51257">
    <property type="entry name" value="PROKAR_LIPOPROTEIN"/>
    <property type="match status" value="1"/>
</dbReference>
<evidence type="ECO:0000313" key="1">
    <source>
        <dbReference type="EMBL" id="MCO6394068.1"/>
    </source>
</evidence>
<keyword evidence="2" id="KW-1185">Reference proteome</keyword>
<evidence type="ECO:0000313" key="2">
    <source>
        <dbReference type="Proteomes" id="UP001205920"/>
    </source>
</evidence>
<dbReference type="RefSeq" id="WP_252931055.1">
    <property type="nucleotide sequence ID" value="NZ_JAEUWV010000003.1"/>
</dbReference>
<protein>
    <recommendedName>
        <fullName evidence="3">ABC-type glycine betaine transport system substrate-binding domain-containing protein</fullName>
    </recommendedName>
</protein>
<dbReference type="Gene3D" id="3.40.190.10">
    <property type="entry name" value="Periplasmic binding protein-like II"/>
    <property type="match status" value="1"/>
</dbReference>
<sequence>MVSLRPLRTLIAAALATSLVGGLTGCTDDSLSPVKFVNGESRGNIVKIGIDTSEPEQVVLGEIYYEIITAMGHPAGVVPFNDVYSRNAAELLQEEDVDMVVACSGVLLQALDAHGAKELDNDIAHDRLDGADPSEATFALLAGALPGNIQSVDPSPAQGCASHVELEHLPNSVIPLFYKSKFARKEVRRINAMTRVLSTAQLEEMSEEVEQGKEPRAVTADWLREYASINVENPDANGGEAEATTTP</sequence>
<proteinExistence type="predicted"/>